<dbReference type="Pfam" id="PF11799">
    <property type="entry name" value="IMS_C"/>
    <property type="match status" value="1"/>
</dbReference>
<dbReference type="GO" id="GO:0006281">
    <property type="term" value="P:DNA repair"/>
    <property type="evidence" value="ECO:0007669"/>
    <property type="project" value="UniProtKB-UniRule"/>
</dbReference>
<evidence type="ECO:0000256" key="3">
    <source>
        <dbReference type="ARBA" id="ARBA00022695"/>
    </source>
</evidence>
<evidence type="ECO:0000313" key="9">
    <source>
        <dbReference type="Proteomes" id="UP000037175"/>
    </source>
</evidence>
<keyword evidence="6" id="KW-0808">Transferase</keyword>
<comment type="subunit">
    <text evidence="6">Monomer.</text>
</comment>
<organism evidence="8 9">
    <name type="scientific">Thermincola ferriacetica</name>
    <dbReference type="NCBI Taxonomy" id="281456"/>
    <lineage>
        <taxon>Bacteria</taxon>
        <taxon>Bacillati</taxon>
        <taxon>Bacillota</taxon>
        <taxon>Clostridia</taxon>
        <taxon>Eubacteriales</taxon>
        <taxon>Thermincolaceae</taxon>
        <taxon>Thermincola</taxon>
    </lineage>
</organism>
<evidence type="ECO:0000256" key="1">
    <source>
        <dbReference type="ARBA" id="ARBA00010945"/>
    </source>
</evidence>
<name>A0A0L6W7U4_9FIRM</name>
<feature type="site" description="Substrate discrimination" evidence="6">
    <location>
        <position position="13"/>
    </location>
</feature>
<keyword evidence="6" id="KW-0238">DNA-binding</keyword>
<dbReference type="GO" id="GO:0000287">
    <property type="term" value="F:magnesium ion binding"/>
    <property type="evidence" value="ECO:0007669"/>
    <property type="project" value="UniProtKB-UniRule"/>
</dbReference>
<keyword evidence="6" id="KW-0460">Magnesium</keyword>
<dbReference type="PANTHER" id="PTHR11076">
    <property type="entry name" value="DNA REPAIR POLYMERASE UMUC / TRANSFERASE FAMILY MEMBER"/>
    <property type="match status" value="1"/>
</dbReference>
<dbReference type="CDD" id="cd03586">
    <property type="entry name" value="PolY_Pol_IV_kappa"/>
    <property type="match status" value="1"/>
</dbReference>
<dbReference type="Gene3D" id="1.10.150.20">
    <property type="entry name" value="5' to 3' exonuclease, C-terminal subdomain"/>
    <property type="match status" value="1"/>
</dbReference>
<dbReference type="InterPro" id="IPR022880">
    <property type="entry name" value="DNApol_IV"/>
</dbReference>
<comment type="similarity">
    <text evidence="1 6">Belongs to the DNA polymerase type-Y family.</text>
</comment>
<dbReference type="GO" id="GO:0009432">
    <property type="term" value="P:SOS response"/>
    <property type="evidence" value="ECO:0007669"/>
    <property type="project" value="TreeGrafter"/>
</dbReference>
<dbReference type="Gene3D" id="3.30.70.270">
    <property type="match status" value="1"/>
</dbReference>
<keyword evidence="6" id="KW-0235">DNA replication</keyword>
<evidence type="ECO:0000256" key="2">
    <source>
        <dbReference type="ARBA" id="ARBA00022457"/>
    </source>
</evidence>
<dbReference type="InterPro" id="IPR050116">
    <property type="entry name" value="DNA_polymerase-Y"/>
</dbReference>
<dbReference type="HAMAP" id="MF_01113">
    <property type="entry name" value="DNApol_IV"/>
    <property type="match status" value="1"/>
</dbReference>
<dbReference type="GO" id="GO:0005829">
    <property type="term" value="C:cytosol"/>
    <property type="evidence" value="ECO:0007669"/>
    <property type="project" value="TreeGrafter"/>
</dbReference>
<dbReference type="AlphaFoldDB" id="A0A0L6W7U4"/>
<comment type="caution">
    <text evidence="8">The sequence shown here is derived from an EMBL/GenBank/DDBJ whole genome shotgun (WGS) entry which is preliminary data.</text>
</comment>
<dbReference type="InterPro" id="IPR024728">
    <property type="entry name" value="PolY_HhH_motif"/>
</dbReference>
<keyword evidence="6" id="KW-0963">Cytoplasm</keyword>
<keyword evidence="5 6" id="KW-0239">DNA-directed DNA polymerase</keyword>
<dbReference type="InterPro" id="IPR001126">
    <property type="entry name" value="UmuC"/>
</dbReference>
<dbReference type="SUPFAM" id="SSF56672">
    <property type="entry name" value="DNA/RNA polymerases"/>
    <property type="match status" value="1"/>
</dbReference>
<dbReference type="Proteomes" id="UP000037175">
    <property type="component" value="Unassembled WGS sequence"/>
</dbReference>
<comment type="subcellular location">
    <subcellularLocation>
        <location evidence="6">Cytoplasm</location>
    </subcellularLocation>
</comment>
<feature type="active site" evidence="6">
    <location>
        <position position="105"/>
    </location>
</feature>
<comment type="catalytic activity">
    <reaction evidence="6">
        <text>DNA(n) + a 2'-deoxyribonucleoside 5'-triphosphate = DNA(n+1) + diphosphate</text>
        <dbReference type="Rhea" id="RHEA:22508"/>
        <dbReference type="Rhea" id="RHEA-COMP:17339"/>
        <dbReference type="Rhea" id="RHEA-COMP:17340"/>
        <dbReference type="ChEBI" id="CHEBI:33019"/>
        <dbReference type="ChEBI" id="CHEBI:61560"/>
        <dbReference type="ChEBI" id="CHEBI:173112"/>
        <dbReference type="EC" id="2.7.7.7"/>
    </reaction>
</comment>
<accession>A0A0L6W7U4</accession>
<keyword evidence="9" id="KW-1185">Reference proteome</keyword>
<comment type="cofactor">
    <cofactor evidence="6">
        <name>Mg(2+)</name>
        <dbReference type="ChEBI" id="CHEBI:18420"/>
    </cofactor>
    <text evidence="6">Binds 2 magnesium ions per subunit.</text>
</comment>
<dbReference type="Pfam" id="PF00817">
    <property type="entry name" value="IMS"/>
    <property type="match status" value="1"/>
</dbReference>
<evidence type="ECO:0000313" key="8">
    <source>
        <dbReference type="EMBL" id="KNZ71169.1"/>
    </source>
</evidence>
<dbReference type="SUPFAM" id="SSF100879">
    <property type="entry name" value="Lesion bypass DNA polymerase (Y-family), little finger domain"/>
    <property type="match status" value="1"/>
</dbReference>
<feature type="binding site" evidence="6">
    <location>
        <position position="104"/>
    </location>
    <ligand>
        <name>Mg(2+)</name>
        <dbReference type="ChEBI" id="CHEBI:18420"/>
    </ligand>
</feature>
<dbReference type="InterPro" id="IPR036775">
    <property type="entry name" value="DNA_pol_Y-fam_lit_finger_sf"/>
</dbReference>
<evidence type="ECO:0000256" key="6">
    <source>
        <dbReference type="HAMAP-Rule" id="MF_01113"/>
    </source>
</evidence>
<dbReference type="InterPro" id="IPR043502">
    <property type="entry name" value="DNA/RNA_pol_sf"/>
</dbReference>
<dbReference type="PROSITE" id="PS50173">
    <property type="entry name" value="UMUC"/>
    <property type="match status" value="1"/>
</dbReference>
<dbReference type="Pfam" id="PF11798">
    <property type="entry name" value="IMS_HHH"/>
    <property type="match status" value="1"/>
</dbReference>
<dbReference type="EC" id="2.7.7.7" evidence="6"/>
<evidence type="ECO:0000259" key="7">
    <source>
        <dbReference type="PROSITE" id="PS50173"/>
    </source>
</evidence>
<keyword evidence="3 6" id="KW-0548">Nucleotidyltransferase</keyword>
<proteinExistence type="inferred from homology"/>
<feature type="binding site" evidence="6">
    <location>
        <position position="8"/>
    </location>
    <ligand>
        <name>Mg(2+)</name>
        <dbReference type="ChEBI" id="CHEBI:18420"/>
    </ligand>
</feature>
<evidence type="ECO:0000256" key="5">
    <source>
        <dbReference type="ARBA" id="ARBA00022932"/>
    </source>
</evidence>
<dbReference type="NCBIfam" id="NF002848">
    <property type="entry name" value="PRK03103.1"/>
    <property type="match status" value="1"/>
</dbReference>
<dbReference type="RefSeq" id="WP_083436696.1">
    <property type="nucleotide sequence ID" value="NZ_LGTE01000001.1"/>
</dbReference>
<keyword evidence="2 6" id="KW-0515">Mutator protein</keyword>
<comment type="function">
    <text evidence="6">Poorly processive, error-prone DNA polymerase involved in untargeted mutagenesis. Copies undamaged DNA at stalled replication forks, which arise in vivo from mismatched or misaligned primer ends. These misaligned primers can be extended by PolIV. Exhibits no 3'-5' exonuclease (proofreading) activity. May be involved in translesional synthesis, in conjunction with the beta clamp from PolIII.</text>
</comment>
<dbReference type="Gene3D" id="3.30.1490.100">
    <property type="entry name" value="DNA polymerase, Y-family, little finger domain"/>
    <property type="match status" value="1"/>
</dbReference>
<feature type="domain" description="UmuC" evidence="7">
    <location>
        <begin position="4"/>
        <end position="185"/>
    </location>
</feature>
<dbReference type="GO" id="GO:0003684">
    <property type="term" value="F:damaged DNA binding"/>
    <property type="evidence" value="ECO:0007669"/>
    <property type="project" value="InterPro"/>
</dbReference>
<keyword evidence="6" id="KW-0479">Metal-binding</keyword>
<protein>
    <recommendedName>
        <fullName evidence="6">DNA polymerase IV</fullName>
        <shortName evidence="6">Pol IV</shortName>
        <ecNumber evidence="6">2.7.7.7</ecNumber>
    </recommendedName>
</protein>
<dbReference type="GO" id="GO:0006261">
    <property type="term" value="P:DNA-templated DNA replication"/>
    <property type="evidence" value="ECO:0007669"/>
    <property type="project" value="UniProtKB-UniRule"/>
</dbReference>
<dbReference type="InterPro" id="IPR043128">
    <property type="entry name" value="Rev_trsase/Diguanyl_cyclase"/>
</dbReference>
<keyword evidence="4 6" id="KW-0227">DNA damage</keyword>
<dbReference type="NCBIfam" id="NF002677">
    <property type="entry name" value="PRK02406.1"/>
    <property type="match status" value="1"/>
</dbReference>
<dbReference type="EMBL" id="LGTE01000001">
    <property type="protein sequence ID" value="KNZ71169.1"/>
    <property type="molecule type" value="Genomic_DNA"/>
</dbReference>
<sequence>MCDILLVDMNSFYASVHQALDAALRGKPVIVCGDPDKRHGIVLAASYEAKKYGVKTAMPRWAAQKLVPDAIFIKPEHNKYAEFSGRIMTILRDFSPLVEPASIDEAFVDVSGCRIFGDSIEIAKQIKNRIREEVGVLCSVGIGPNKLLAKMAAELKKPDGLTLLTEKDVPHKLWPLPVGELYGVGPKTEKRLRALGIKTIGDLANYPVSCLEERFGTTGRTLHMSANGISYSSVNPHACEETKSIGNQLTLSRDCTAAEIRPVIMDLAEKVGYRVRLGEYVYKTVVVTVRDTKFRNHSWSKTFLEHTDTTEDIFNTAMKLLAANWPQNKKIRLVGVSATNLEKKTFEQMDLFCEKEKLRRLNQVCDEIKKRFGHASVKRGISLAKTSMKI</sequence>
<dbReference type="GO" id="GO:0003887">
    <property type="term" value="F:DNA-directed DNA polymerase activity"/>
    <property type="evidence" value="ECO:0007669"/>
    <property type="project" value="UniProtKB-UniRule"/>
</dbReference>
<gene>
    <name evidence="6" type="primary">dinB</name>
    <name evidence="8" type="ORF">Tfer_0247</name>
</gene>
<keyword evidence="6" id="KW-0234">DNA repair</keyword>
<reference evidence="9" key="1">
    <citation type="submission" date="2015-07" db="EMBL/GenBank/DDBJ databases">
        <title>Complete Genome of Thermincola ferriacetica strain Z-0001T.</title>
        <authorList>
            <person name="Lusk B."/>
            <person name="Badalamenti J.P."/>
            <person name="Parameswaran P."/>
            <person name="Bond D.R."/>
            <person name="Torres C.I."/>
        </authorList>
    </citation>
    <scope>NUCLEOTIDE SEQUENCE [LARGE SCALE GENOMIC DNA]</scope>
    <source>
        <strain evidence="9">Z-0001</strain>
    </source>
</reference>
<dbReference type="GO" id="GO:0042276">
    <property type="term" value="P:error-prone translesion synthesis"/>
    <property type="evidence" value="ECO:0007669"/>
    <property type="project" value="TreeGrafter"/>
</dbReference>
<dbReference type="Gene3D" id="3.40.1170.60">
    <property type="match status" value="1"/>
</dbReference>
<evidence type="ECO:0000256" key="4">
    <source>
        <dbReference type="ARBA" id="ARBA00022763"/>
    </source>
</evidence>
<dbReference type="InterPro" id="IPR017961">
    <property type="entry name" value="DNA_pol_Y-fam_little_finger"/>
</dbReference>
<dbReference type="PATRIC" id="fig|281456.6.peg.259"/>
<dbReference type="PANTHER" id="PTHR11076:SF35">
    <property type="entry name" value="DNA REPAIR PROTEIN HOMOLOG YOBH"/>
    <property type="match status" value="1"/>
</dbReference>